<dbReference type="GO" id="GO:0004930">
    <property type="term" value="F:G protein-coupled receptor activity"/>
    <property type="evidence" value="ECO:0007669"/>
    <property type="project" value="UniProtKB-KW"/>
</dbReference>
<evidence type="ECO:0000256" key="8">
    <source>
        <dbReference type="ARBA" id="ARBA00023224"/>
    </source>
</evidence>
<evidence type="ECO:0000256" key="3">
    <source>
        <dbReference type="ARBA" id="ARBA00022692"/>
    </source>
</evidence>
<dbReference type="CDD" id="cd00637">
    <property type="entry name" value="7tm_classA_rhodopsin-like"/>
    <property type="match status" value="1"/>
</dbReference>
<evidence type="ECO:0000256" key="4">
    <source>
        <dbReference type="ARBA" id="ARBA00022989"/>
    </source>
</evidence>
<keyword evidence="5" id="KW-0297">G-protein coupled receptor</keyword>
<keyword evidence="8" id="KW-0807">Transducer</keyword>
<sequence length="411" mass="46333">MLNDTVTEASVLQALEENTSLLPFKEVQSFEAHPERNIAFGLAGACANIFTLTLIAFSSSIRKSLKLVIQSLVTNDLAFSFCIIIYGSFTLNDSLGSTRCWGMIYVLIATTFLSYITISYLAIYNYVAVIRPTQFQKLASKKTTVISIVCIWLLSWGISFGLVGWNSHVASCNIYVWFTRTKLLVGVFMTIICICCVVFFNVRVIFELHKRKNSRVSVEPIVEFRNRRAPLSLAIASTTIRQAEAASEQHESQGFKDPMRSYDGFRDNSNESRDCENKPEILLGFRRWKNDPRTIMTIPRTSAVDLHVGEGSGTQRQMRISSSNNVSAQRIRKTSATLSILTIWYCLMLLPTVIFILVNVTVDNKQASFLRVLRVFSSTTLVISYLSNPILYAWRLVGWAAVKNKILSCKD</sequence>
<dbReference type="InterPro" id="IPR017452">
    <property type="entry name" value="GPCR_Rhodpsn_7TM"/>
</dbReference>
<dbReference type="EMBL" id="BLXT01008609">
    <property type="protein sequence ID" value="GFO50441.1"/>
    <property type="molecule type" value="Genomic_DNA"/>
</dbReference>
<dbReference type="AlphaFoldDB" id="A0AAV4E3F6"/>
<proteinExistence type="predicted"/>
<evidence type="ECO:0000313" key="12">
    <source>
        <dbReference type="Proteomes" id="UP000735302"/>
    </source>
</evidence>
<organism evidence="11 12">
    <name type="scientific">Plakobranchus ocellatus</name>
    <dbReference type="NCBI Taxonomy" id="259542"/>
    <lineage>
        <taxon>Eukaryota</taxon>
        <taxon>Metazoa</taxon>
        <taxon>Spiralia</taxon>
        <taxon>Lophotrochozoa</taxon>
        <taxon>Mollusca</taxon>
        <taxon>Gastropoda</taxon>
        <taxon>Heterobranchia</taxon>
        <taxon>Euthyneura</taxon>
        <taxon>Panpulmonata</taxon>
        <taxon>Sacoglossa</taxon>
        <taxon>Placobranchoidea</taxon>
        <taxon>Plakobranchidae</taxon>
        <taxon>Plakobranchus</taxon>
    </lineage>
</organism>
<keyword evidence="3 9" id="KW-0812">Transmembrane</keyword>
<feature type="transmembrane region" description="Helical" evidence="9">
    <location>
        <begin position="183"/>
        <end position="206"/>
    </location>
</feature>
<feature type="transmembrane region" description="Helical" evidence="9">
    <location>
        <begin position="382"/>
        <end position="402"/>
    </location>
</feature>
<dbReference type="Pfam" id="PF00001">
    <property type="entry name" value="7tm_1"/>
    <property type="match status" value="1"/>
</dbReference>
<evidence type="ECO:0000256" key="9">
    <source>
        <dbReference type="SAM" id="Phobius"/>
    </source>
</evidence>
<keyword evidence="7 11" id="KW-0675">Receptor</keyword>
<dbReference type="PANTHER" id="PTHR24249:SF372">
    <property type="entry name" value="G-PROTEIN COUPLED RECEPTORS FAMILY 1 PROFILE DOMAIN-CONTAINING PROTEIN"/>
    <property type="match status" value="1"/>
</dbReference>
<dbReference type="Proteomes" id="UP000735302">
    <property type="component" value="Unassembled WGS sequence"/>
</dbReference>
<dbReference type="GO" id="GO:0005886">
    <property type="term" value="C:plasma membrane"/>
    <property type="evidence" value="ECO:0007669"/>
    <property type="project" value="UniProtKB-SubCell"/>
</dbReference>
<evidence type="ECO:0000256" key="7">
    <source>
        <dbReference type="ARBA" id="ARBA00023170"/>
    </source>
</evidence>
<evidence type="ECO:0000256" key="2">
    <source>
        <dbReference type="ARBA" id="ARBA00022475"/>
    </source>
</evidence>
<keyword evidence="6 9" id="KW-0472">Membrane</keyword>
<evidence type="ECO:0000256" key="5">
    <source>
        <dbReference type="ARBA" id="ARBA00023040"/>
    </source>
</evidence>
<feature type="domain" description="G-protein coupled receptors family 1 profile" evidence="10">
    <location>
        <begin position="47"/>
        <end position="392"/>
    </location>
</feature>
<dbReference type="Gene3D" id="1.20.1070.10">
    <property type="entry name" value="Rhodopsin 7-helix transmembrane proteins"/>
    <property type="match status" value="2"/>
</dbReference>
<feature type="transmembrane region" description="Helical" evidence="9">
    <location>
        <begin position="144"/>
        <end position="163"/>
    </location>
</feature>
<feature type="transmembrane region" description="Helical" evidence="9">
    <location>
        <begin position="38"/>
        <end position="57"/>
    </location>
</feature>
<comment type="subcellular location">
    <subcellularLocation>
        <location evidence="1">Cell membrane</location>
        <topology evidence="1">Multi-pass membrane protein</topology>
    </subcellularLocation>
</comment>
<keyword evidence="12" id="KW-1185">Reference proteome</keyword>
<reference evidence="11 12" key="1">
    <citation type="journal article" date="2021" name="Elife">
        <title>Chloroplast acquisition without the gene transfer in kleptoplastic sea slugs, Plakobranchus ocellatus.</title>
        <authorList>
            <person name="Maeda T."/>
            <person name="Takahashi S."/>
            <person name="Yoshida T."/>
            <person name="Shimamura S."/>
            <person name="Takaki Y."/>
            <person name="Nagai Y."/>
            <person name="Toyoda A."/>
            <person name="Suzuki Y."/>
            <person name="Arimoto A."/>
            <person name="Ishii H."/>
            <person name="Satoh N."/>
            <person name="Nishiyama T."/>
            <person name="Hasebe M."/>
            <person name="Maruyama T."/>
            <person name="Minagawa J."/>
            <person name="Obokata J."/>
            <person name="Shigenobu S."/>
        </authorList>
    </citation>
    <scope>NUCLEOTIDE SEQUENCE [LARGE SCALE GENOMIC DNA]</scope>
</reference>
<feature type="transmembrane region" description="Helical" evidence="9">
    <location>
        <begin position="338"/>
        <end position="362"/>
    </location>
</feature>
<keyword evidence="4 9" id="KW-1133">Transmembrane helix</keyword>
<feature type="transmembrane region" description="Helical" evidence="9">
    <location>
        <begin position="101"/>
        <end position="123"/>
    </location>
</feature>
<name>A0AAV4E3F6_9GAST</name>
<dbReference type="SUPFAM" id="SSF81321">
    <property type="entry name" value="Family A G protein-coupled receptor-like"/>
    <property type="match status" value="1"/>
</dbReference>
<dbReference type="PANTHER" id="PTHR24249">
    <property type="entry name" value="HISTAMINE RECEPTOR-RELATED G-PROTEIN COUPLED RECEPTOR"/>
    <property type="match status" value="1"/>
</dbReference>
<keyword evidence="2" id="KW-1003">Cell membrane</keyword>
<comment type="caution">
    <text evidence="11">The sequence shown here is derived from an EMBL/GenBank/DDBJ whole genome shotgun (WGS) entry which is preliminary data.</text>
</comment>
<gene>
    <name evidence="11" type="ORF">PoB_007694600</name>
</gene>
<accession>A0AAV4E3F6</accession>
<dbReference type="InterPro" id="IPR000276">
    <property type="entry name" value="GPCR_Rhodpsn"/>
</dbReference>
<feature type="transmembrane region" description="Helical" evidence="9">
    <location>
        <begin position="69"/>
        <end position="89"/>
    </location>
</feature>
<evidence type="ECO:0000256" key="1">
    <source>
        <dbReference type="ARBA" id="ARBA00004651"/>
    </source>
</evidence>
<evidence type="ECO:0000256" key="6">
    <source>
        <dbReference type="ARBA" id="ARBA00023136"/>
    </source>
</evidence>
<evidence type="ECO:0000259" key="10">
    <source>
        <dbReference type="PROSITE" id="PS50262"/>
    </source>
</evidence>
<evidence type="ECO:0000313" key="11">
    <source>
        <dbReference type="EMBL" id="GFO50441.1"/>
    </source>
</evidence>
<protein>
    <submittedName>
        <fullName evidence="11">Beta-3 adrenergic receptor</fullName>
    </submittedName>
</protein>
<dbReference type="PROSITE" id="PS50262">
    <property type="entry name" value="G_PROTEIN_RECEP_F1_2"/>
    <property type="match status" value="1"/>
</dbReference>
<dbReference type="InterPro" id="IPR050569">
    <property type="entry name" value="TAAR"/>
</dbReference>